<keyword evidence="3" id="KW-1185">Reference proteome</keyword>
<comment type="caution">
    <text evidence="2">The sequence shown here is derived from an EMBL/GenBank/DDBJ whole genome shotgun (WGS) entry which is preliminary data.</text>
</comment>
<dbReference type="EMBL" id="JAPWTK010000103">
    <property type="protein sequence ID" value="KAJ8950228.1"/>
    <property type="molecule type" value="Genomic_DNA"/>
</dbReference>
<organism evidence="2 3">
    <name type="scientific">Aromia moschata</name>
    <dbReference type="NCBI Taxonomy" id="1265417"/>
    <lineage>
        <taxon>Eukaryota</taxon>
        <taxon>Metazoa</taxon>
        <taxon>Ecdysozoa</taxon>
        <taxon>Arthropoda</taxon>
        <taxon>Hexapoda</taxon>
        <taxon>Insecta</taxon>
        <taxon>Pterygota</taxon>
        <taxon>Neoptera</taxon>
        <taxon>Endopterygota</taxon>
        <taxon>Coleoptera</taxon>
        <taxon>Polyphaga</taxon>
        <taxon>Cucujiformia</taxon>
        <taxon>Chrysomeloidea</taxon>
        <taxon>Cerambycidae</taxon>
        <taxon>Cerambycinae</taxon>
        <taxon>Callichromatini</taxon>
        <taxon>Aromia</taxon>
    </lineage>
</organism>
<dbReference type="AlphaFoldDB" id="A0AAV8YH09"/>
<proteinExistence type="predicted"/>
<gene>
    <name evidence="2" type="ORF">NQ318_006202</name>
</gene>
<evidence type="ECO:0008006" key="4">
    <source>
        <dbReference type="Google" id="ProtNLM"/>
    </source>
</evidence>
<dbReference type="Proteomes" id="UP001162162">
    <property type="component" value="Unassembled WGS sequence"/>
</dbReference>
<dbReference type="InterPro" id="IPR009057">
    <property type="entry name" value="Homeodomain-like_sf"/>
</dbReference>
<comment type="subcellular location">
    <subcellularLocation>
        <location evidence="1">Nucleus</location>
    </subcellularLocation>
</comment>
<accession>A0AAV8YH09</accession>
<dbReference type="PANTHER" id="PTHR47326">
    <property type="entry name" value="TRANSPOSABLE ELEMENT TC3 TRANSPOSASE-LIKE PROTEIN"/>
    <property type="match status" value="1"/>
</dbReference>
<evidence type="ECO:0000313" key="3">
    <source>
        <dbReference type="Proteomes" id="UP001162162"/>
    </source>
</evidence>
<evidence type="ECO:0000256" key="1">
    <source>
        <dbReference type="ARBA" id="ARBA00004123"/>
    </source>
</evidence>
<dbReference type="SUPFAM" id="SSF46689">
    <property type="entry name" value="Homeodomain-like"/>
    <property type="match status" value="1"/>
</dbReference>
<evidence type="ECO:0000313" key="2">
    <source>
        <dbReference type="EMBL" id="KAJ8950228.1"/>
    </source>
</evidence>
<dbReference type="GO" id="GO:0005634">
    <property type="term" value="C:nucleus"/>
    <property type="evidence" value="ECO:0007669"/>
    <property type="project" value="UniProtKB-SubCell"/>
</dbReference>
<reference evidence="2" key="1">
    <citation type="journal article" date="2023" name="Insect Mol. Biol.">
        <title>Genome sequencing provides insights into the evolution of gene families encoding plant cell wall-degrading enzymes in longhorned beetles.</title>
        <authorList>
            <person name="Shin N.R."/>
            <person name="Okamura Y."/>
            <person name="Kirsch R."/>
            <person name="Pauchet Y."/>
        </authorList>
    </citation>
    <scope>NUCLEOTIDE SEQUENCE</scope>
    <source>
        <strain evidence="2">AMC_N1</strain>
    </source>
</reference>
<name>A0AAV8YH09_9CUCU</name>
<dbReference type="PANTHER" id="PTHR47326:SF1">
    <property type="entry name" value="HTH PSQ-TYPE DOMAIN-CONTAINING PROTEIN"/>
    <property type="match status" value="1"/>
</dbReference>
<protein>
    <recommendedName>
        <fullName evidence="4">DUF4817 domain-containing protein</fullName>
    </recommendedName>
</protein>
<sequence>MNTLSEEERIYLLMMRGWGDQQRSYNQVRDLFNQTFRVDRVPISKTTVQRTIQLFQETGGVKPGPIPGRHTVSTEERKMEVALAFVENPRSTIRKVEQMVGMDKKLVHKVLKEMDFHPYKVHLVQELMDGDPSQNRVL</sequence>